<sequence>MLKRLALVAGCSVLAGVCLLAKAEGTEPRVALVIGNYSYPVGPLKNPGNDADGVADTLIAIGFDVIKKKNLTQPEMVSAVNEFYDRLRPGSLALVYYSGHGMEVRGVNYLLPVDVRLRFETDVDVEGIRLNWILQKLADAGTDTNIVVLDACRNNPFENRLRSGVSRGLAQIVLPAATRTNGTFVAYATAPGSVADDGSGEYGRYTSEFISIVPKTPEQVELVFRAIRNRVIEESREQQQPWDATSLRKPVYLARQISIKDAEMYVSNPLNRFAKIGPIFSASFLMPEGWVMRGPVESVANLDSGATPGKQQIVVRAPPGDTKLENPTILCDPEPCKGKLVSVELADDKKTAVATYEPAIGETAKVRLKVDAYDWRRVGVFNAKSGFIESTSQAMLTSEEARKAVQAIRY</sequence>
<evidence type="ECO:0000256" key="1">
    <source>
        <dbReference type="SAM" id="SignalP"/>
    </source>
</evidence>
<gene>
    <name evidence="3" type="ORF">DSM104440_03542</name>
</gene>
<dbReference type="InParanoid" id="A0A6M4HAV1"/>
<dbReference type="GO" id="GO:0004197">
    <property type="term" value="F:cysteine-type endopeptidase activity"/>
    <property type="evidence" value="ECO:0007669"/>
    <property type="project" value="InterPro"/>
</dbReference>
<dbReference type="PROSITE" id="PS50208">
    <property type="entry name" value="CASPASE_P20"/>
    <property type="match status" value="1"/>
</dbReference>
<evidence type="ECO:0000313" key="3">
    <source>
        <dbReference type="EMBL" id="QJR16706.1"/>
    </source>
</evidence>
<dbReference type="InterPro" id="IPR052039">
    <property type="entry name" value="Caspase-related_regulators"/>
</dbReference>
<dbReference type="InterPro" id="IPR011600">
    <property type="entry name" value="Pept_C14_caspase"/>
</dbReference>
<dbReference type="SUPFAM" id="SSF52129">
    <property type="entry name" value="Caspase-like"/>
    <property type="match status" value="1"/>
</dbReference>
<dbReference type="AlphaFoldDB" id="A0A6M4HAV1"/>
<feature type="domain" description="Caspase family p20" evidence="2">
    <location>
        <begin position="27"/>
        <end position="156"/>
    </location>
</feature>
<dbReference type="GO" id="GO:0006508">
    <property type="term" value="P:proteolysis"/>
    <property type="evidence" value="ECO:0007669"/>
    <property type="project" value="InterPro"/>
</dbReference>
<keyword evidence="1" id="KW-0732">Signal</keyword>
<dbReference type="Pfam" id="PF00656">
    <property type="entry name" value="Peptidase_C14"/>
    <property type="match status" value="1"/>
</dbReference>
<keyword evidence="4" id="KW-1185">Reference proteome</keyword>
<feature type="chain" id="PRO_5026850136" description="Caspase family p20 domain-containing protein" evidence="1">
    <location>
        <begin position="24"/>
        <end position="410"/>
    </location>
</feature>
<evidence type="ECO:0000313" key="4">
    <source>
        <dbReference type="Proteomes" id="UP000503096"/>
    </source>
</evidence>
<reference evidence="3 4" key="1">
    <citation type="submission" date="2020-04" db="EMBL/GenBank/DDBJ databases">
        <title>Usitatibacter rugosus gen. nov., sp. nov. and Usitatibacter palustris sp. nov., novel members of Usitatibacteraceae fam. nov. within the order Nitrosomonadales isolated from soil.</title>
        <authorList>
            <person name="Huber K.J."/>
            <person name="Neumann-Schaal M."/>
            <person name="Geppert A."/>
            <person name="Luckner M."/>
            <person name="Wanner G."/>
            <person name="Overmann J."/>
        </authorList>
    </citation>
    <scope>NUCLEOTIDE SEQUENCE [LARGE SCALE GENOMIC DNA]</scope>
    <source>
        <strain evidence="3 4">Swamp67</strain>
    </source>
</reference>
<dbReference type="Gene3D" id="3.40.50.1460">
    <property type="match status" value="1"/>
</dbReference>
<name>A0A6M4HAV1_9PROT</name>
<proteinExistence type="predicted"/>
<dbReference type="KEGG" id="upl:DSM104440_03542"/>
<organism evidence="3 4">
    <name type="scientific">Usitatibacter palustris</name>
    <dbReference type="NCBI Taxonomy" id="2732487"/>
    <lineage>
        <taxon>Bacteria</taxon>
        <taxon>Pseudomonadati</taxon>
        <taxon>Pseudomonadota</taxon>
        <taxon>Betaproteobacteria</taxon>
        <taxon>Nitrosomonadales</taxon>
        <taxon>Usitatibacteraceae</taxon>
        <taxon>Usitatibacter</taxon>
    </lineage>
</organism>
<dbReference type="PANTHER" id="PTHR22576">
    <property type="entry name" value="MUCOSA ASSOCIATED LYMPHOID TISSUE LYMPHOMA TRANSLOCATION PROTEIN 1/PARACASPASE"/>
    <property type="match status" value="1"/>
</dbReference>
<protein>
    <recommendedName>
        <fullName evidence="2">Caspase family p20 domain-containing protein</fullName>
    </recommendedName>
</protein>
<dbReference type="Proteomes" id="UP000503096">
    <property type="component" value="Chromosome"/>
</dbReference>
<dbReference type="InterPro" id="IPR001309">
    <property type="entry name" value="Pept_C14_p20"/>
</dbReference>
<dbReference type="PANTHER" id="PTHR22576:SF37">
    <property type="entry name" value="MUCOSA-ASSOCIATED LYMPHOID TISSUE LYMPHOMA TRANSLOCATION PROTEIN 1"/>
    <property type="match status" value="1"/>
</dbReference>
<dbReference type="EMBL" id="CP053073">
    <property type="protein sequence ID" value="QJR16706.1"/>
    <property type="molecule type" value="Genomic_DNA"/>
</dbReference>
<feature type="signal peptide" evidence="1">
    <location>
        <begin position="1"/>
        <end position="23"/>
    </location>
</feature>
<dbReference type="RefSeq" id="WP_171165050.1">
    <property type="nucleotide sequence ID" value="NZ_CP053073.1"/>
</dbReference>
<accession>A0A6M4HAV1</accession>
<evidence type="ECO:0000259" key="2">
    <source>
        <dbReference type="PROSITE" id="PS50208"/>
    </source>
</evidence>
<dbReference type="InterPro" id="IPR029030">
    <property type="entry name" value="Caspase-like_dom_sf"/>
</dbReference>